<evidence type="ECO:0000313" key="5">
    <source>
        <dbReference type="Proteomes" id="UP000815325"/>
    </source>
</evidence>
<dbReference type="PANTHER" id="PTHR12634:SF8">
    <property type="entry name" value="FIERY MOUNTAIN, ISOFORM D"/>
    <property type="match status" value="1"/>
</dbReference>
<evidence type="ECO:0000256" key="2">
    <source>
        <dbReference type="ARBA" id="ARBA00023306"/>
    </source>
</evidence>
<comment type="caution">
    <text evidence="4">The sequence shown here is derived from an EMBL/GenBank/DDBJ whole genome shotgun (WGS) entry which is preliminary data.</text>
</comment>
<feature type="compositionally biased region" description="Low complexity" evidence="3">
    <location>
        <begin position="776"/>
        <end position="797"/>
    </location>
</feature>
<feature type="region of interest" description="Disordered" evidence="3">
    <location>
        <begin position="453"/>
        <end position="475"/>
    </location>
</feature>
<protein>
    <submittedName>
        <fullName evidence="4">SIT4 phosphatase-associated protein-domain-containing protein</fullName>
    </submittedName>
</protein>
<feature type="compositionally biased region" description="Acidic residues" evidence="3">
    <location>
        <begin position="640"/>
        <end position="655"/>
    </location>
</feature>
<dbReference type="InterPro" id="IPR016024">
    <property type="entry name" value="ARM-type_fold"/>
</dbReference>
<feature type="compositionally biased region" description="Low complexity" evidence="3">
    <location>
        <begin position="704"/>
        <end position="724"/>
    </location>
</feature>
<dbReference type="SUPFAM" id="SSF48371">
    <property type="entry name" value="ARM repeat"/>
    <property type="match status" value="1"/>
</dbReference>
<proteinExistence type="inferred from homology"/>
<gene>
    <name evidence="4" type="ORF">DUNSADRAFT_3250</name>
</gene>
<feature type="compositionally biased region" description="Polar residues" evidence="3">
    <location>
        <begin position="453"/>
        <end position="467"/>
    </location>
</feature>
<evidence type="ECO:0000256" key="3">
    <source>
        <dbReference type="SAM" id="MobiDB-lite"/>
    </source>
</evidence>
<dbReference type="EMBL" id="MU069587">
    <property type="protein sequence ID" value="KAF5838201.1"/>
    <property type="molecule type" value="Genomic_DNA"/>
</dbReference>
<organism evidence="4 5">
    <name type="scientific">Dunaliella salina</name>
    <name type="common">Green alga</name>
    <name type="synonym">Protococcus salinus</name>
    <dbReference type="NCBI Taxonomy" id="3046"/>
    <lineage>
        <taxon>Eukaryota</taxon>
        <taxon>Viridiplantae</taxon>
        <taxon>Chlorophyta</taxon>
        <taxon>core chlorophytes</taxon>
        <taxon>Chlorophyceae</taxon>
        <taxon>CS clade</taxon>
        <taxon>Chlamydomonadales</taxon>
        <taxon>Dunaliellaceae</taxon>
        <taxon>Dunaliella</taxon>
    </lineage>
</organism>
<dbReference type="InterPro" id="IPR007587">
    <property type="entry name" value="SAPS"/>
</dbReference>
<name>A0ABQ7GUA9_DUNSA</name>
<keyword evidence="5" id="KW-1185">Reference proteome</keyword>
<sequence>MFWKVAGFSQPSPIEQILDKQEFTLEELLDEEDMIQECKSLNGRLVAFLRERSTVEQLLRYIVDPPADSDDPKRLFQYPFTACEVFCCEVEAVFNTLLWDEGLMALLFSFLDSPAPLSSRTAGYFGRVVSNLLLRKTNEAMQYLQANQGVLHKLAKHVGTTSVAEILKRLVGGDEQSSMLFLPQYAQWLAETPLVDLLLAQLSADSSADAQANAADILSSIAHTQPSALASKLTSTDSITALFSHALAPSHHLLVPALDVCIALVEPKRCAQASDEAPYQEAITRAKLEAVDAIMQHLPGLMRLLADEGEKLAVAPAETPYGLLYPPLGRARLKIVDLLAVLFRSGSTGIEPVMMELEAVQLCCRLFCTYPFNNLLHHCVTALLVAAITRCSENMLRHVFEHCKLLDWITSLQVEVRPTPLPGQEELAGSKPSIRAGYMGHVTQLASTLESFAHQPQSSSSSDTGQDNAGGGEAAAAAASASPACRNSVLKYLEGHAGWHNYVQQQLHYQQDLENTSRWACGRPIAAQLAGLDSDGDEFQADMDLENMVGMQPALYHRYNVDENEEEEDEDNEPFKATFNADSFHGTQLITEAMGNIDINDSNPWHDPGASDEHHNEFYDSKDEGEGMQEQDAENRNQGMEDDEVLLATSDDDDLPERVSSPSKALQASDEARMAQGGEASRQGQSPEDKQPSEDMVMIGGGESSQPSSSHQEAQPSPQQEQPQPSRPSEPPQAQERQGSGEASGQEGGSKSSEAGGGTGDQHAAKGAQADGREAGSQGSSNTESSSQGGQASPAQAESREGTG</sequence>
<evidence type="ECO:0000256" key="1">
    <source>
        <dbReference type="ARBA" id="ARBA00006180"/>
    </source>
</evidence>
<dbReference type="Proteomes" id="UP000815325">
    <property type="component" value="Unassembled WGS sequence"/>
</dbReference>
<dbReference type="Pfam" id="PF04499">
    <property type="entry name" value="SAPS"/>
    <property type="match status" value="2"/>
</dbReference>
<keyword evidence="2" id="KW-0131">Cell cycle</keyword>
<feature type="region of interest" description="Disordered" evidence="3">
    <location>
        <begin position="597"/>
        <end position="804"/>
    </location>
</feature>
<evidence type="ECO:0000313" key="4">
    <source>
        <dbReference type="EMBL" id="KAF5838201.1"/>
    </source>
</evidence>
<accession>A0ABQ7GUA9</accession>
<dbReference type="PANTHER" id="PTHR12634">
    <property type="entry name" value="SIT4 YEAST -ASSOCIATING PROTEIN-RELATED"/>
    <property type="match status" value="1"/>
</dbReference>
<feature type="compositionally biased region" description="Low complexity" evidence="3">
    <location>
        <begin position="732"/>
        <end position="754"/>
    </location>
</feature>
<reference evidence="4" key="1">
    <citation type="submission" date="2017-08" db="EMBL/GenBank/DDBJ databases">
        <authorList>
            <person name="Polle J.E."/>
            <person name="Barry K."/>
            <person name="Cushman J."/>
            <person name="Schmutz J."/>
            <person name="Tran D."/>
            <person name="Hathwaick L.T."/>
            <person name="Yim W.C."/>
            <person name="Jenkins J."/>
            <person name="Mckie-Krisberg Z.M."/>
            <person name="Prochnik S."/>
            <person name="Lindquist E."/>
            <person name="Dockter R.B."/>
            <person name="Adam C."/>
            <person name="Molina H."/>
            <person name="Bunkerborg J."/>
            <person name="Jin E."/>
            <person name="Buchheim M."/>
            <person name="Magnuson J."/>
        </authorList>
    </citation>
    <scope>NUCLEOTIDE SEQUENCE</scope>
    <source>
        <strain evidence="4">CCAP 19/18</strain>
    </source>
</reference>
<comment type="similarity">
    <text evidence="1">Belongs to the SAPS family.</text>
</comment>
<feature type="compositionally biased region" description="Basic and acidic residues" evidence="3">
    <location>
        <begin position="609"/>
        <end position="625"/>
    </location>
</feature>